<proteinExistence type="predicted"/>
<feature type="transmembrane region" description="Helical" evidence="1">
    <location>
        <begin position="12"/>
        <end position="30"/>
    </location>
</feature>
<evidence type="ECO:0000256" key="1">
    <source>
        <dbReference type="SAM" id="Phobius"/>
    </source>
</evidence>
<evidence type="ECO:0000313" key="3">
    <source>
        <dbReference type="Proteomes" id="UP000610760"/>
    </source>
</evidence>
<keyword evidence="1" id="KW-0812">Transmembrane</keyword>
<dbReference type="Pfam" id="PF07907">
    <property type="entry name" value="YibE_F"/>
    <property type="match status" value="1"/>
</dbReference>
<dbReference type="Proteomes" id="UP000610760">
    <property type="component" value="Unassembled WGS sequence"/>
</dbReference>
<accession>A0A926E6M3</accession>
<organism evidence="2 3">
    <name type="scientific">Fumia xinanensis</name>
    <dbReference type="NCBI Taxonomy" id="2763659"/>
    <lineage>
        <taxon>Bacteria</taxon>
        <taxon>Bacillati</taxon>
        <taxon>Bacillota</taxon>
        <taxon>Clostridia</taxon>
        <taxon>Eubacteriales</taxon>
        <taxon>Oscillospiraceae</taxon>
        <taxon>Fumia</taxon>
    </lineage>
</organism>
<name>A0A926E6M3_9FIRM</name>
<feature type="transmembrane region" description="Helical" evidence="1">
    <location>
        <begin position="213"/>
        <end position="233"/>
    </location>
</feature>
<feature type="transmembrane region" description="Helical" evidence="1">
    <location>
        <begin position="162"/>
        <end position="181"/>
    </location>
</feature>
<dbReference type="AlphaFoldDB" id="A0A926E6M3"/>
<feature type="transmembrane region" description="Helical" evidence="1">
    <location>
        <begin position="323"/>
        <end position="341"/>
    </location>
</feature>
<evidence type="ECO:0000313" key="2">
    <source>
        <dbReference type="EMBL" id="MBC8560440.1"/>
    </source>
</evidence>
<feature type="transmembrane region" description="Helical" evidence="1">
    <location>
        <begin position="137"/>
        <end position="155"/>
    </location>
</feature>
<dbReference type="EMBL" id="JACRSV010000003">
    <property type="protein sequence ID" value="MBC8560440.1"/>
    <property type="molecule type" value="Genomic_DNA"/>
</dbReference>
<feature type="transmembrane region" description="Helical" evidence="1">
    <location>
        <begin position="187"/>
        <end position="206"/>
    </location>
</feature>
<keyword evidence="1" id="KW-1133">Transmembrane helix</keyword>
<protein>
    <submittedName>
        <fullName evidence="2">YibE/F family protein</fullName>
    </submittedName>
</protein>
<reference evidence="2" key="1">
    <citation type="submission" date="2020-08" db="EMBL/GenBank/DDBJ databases">
        <title>Genome public.</title>
        <authorList>
            <person name="Liu C."/>
            <person name="Sun Q."/>
        </authorList>
    </citation>
    <scope>NUCLEOTIDE SEQUENCE</scope>
    <source>
        <strain evidence="2">NSJ-33</strain>
    </source>
</reference>
<dbReference type="PANTHER" id="PTHR41771:SF1">
    <property type="entry name" value="MEMBRANE PROTEIN"/>
    <property type="match status" value="1"/>
</dbReference>
<dbReference type="PANTHER" id="PTHR41771">
    <property type="entry name" value="MEMBRANE PROTEIN-RELATED"/>
    <property type="match status" value="1"/>
</dbReference>
<gene>
    <name evidence="2" type="ORF">H8710_10240</name>
</gene>
<keyword evidence="3" id="KW-1185">Reference proteome</keyword>
<sequence length="408" mass="44048">MKAIQKKTQQFLYAAVILLSVGFIILGYRFCTRSGNILGQEQTGSAEMTCKARAEEIISDNEIYSKYTNEVTERRIVYYATVLNGENKGERIVATQVMDQTQMELGQPVRPGSIHFVSLVTNEYMENQWMAGNPVRTAWLALLVFGFCGLVILFGRGKGVNTIIALALTCLAIFFVMIPAIANGFNIYASALIICAFTILTTHALVSGFTFKSLAAILGCMGGVGIAGIITVVSSRMMQMTGMTDDDSLLIYVMNPDKPIDLRAILFTGIIIGALGAVMDVGMSISSSLAEIIVQVPDITFGGILKSGFAIGRDIMGTMANTLVLAYIGSGLHMTLLLLTYRSNLEEILNMEMIASEVLQAMAGSIAILFTIPTTAIATAFFHKKFAVGNTLSEAEKTVQLLSEADPD</sequence>
<feature type="transmembrane region" description="Helical" evidence="1">
    <location>
        <begin position="361"/>
        <end position="382"/>
    </location>
</feature>
<feature type="transmembrane region" description="Helical" evidence="1">
    <location>
        <begin position="264"/>
        <end position="283"/>
    </location>
</feature>
<dbReference type="InterPro" id="IPR012507">
    <property type="entry name" value="YibE_F"/>
</dbReference>
<comment type="caution">
    <text evidence="2">The sequence shown here is derived from an EMBL/GenBank/DDBJ whole genome shotgun (WGS) entry which is preliminary data.</text>
</comment>
<dbReference type="RefSeq" id="WP_249295428.1">
    <property type="nucleotide sequence ID" value="NZ_JACRSV010000003.1"/>
</dbReference>
<keyword evidence="1" id="KW-0472">Membrane</keyword>